<evidence type="ECO:0000256" key="3">
    <source>
        <dbReference type="ARBA" id="ARBA00022490"/>
    </source>
</evidence>
<dbReference type="EMBL" id="WNEG01000083">
    <property type="protein sequence ID" value="NMG83442.1"/>
    <property type="molecule type" value="Genomic_DNA"/>
</dbReference>
<dbReference type="AlphaFoldDB" id="A0A848DBC7"/>
<evidence type="ECO:0000313" key="7">
    <source>
        <dbReference type="Proteomes" id="UP000606580"/>
    </source>
</evidence>
<dbReference type="GO" id="GO:0051607">
    <property type="term" value="P:defense response to virus"/>
    <property type="evidence" value="ECO:0007669"/>
    <property type="project" value="UniProtKB-KW"/>
</dbReference>
<keyword evidence="4" id="KW-0051">Antiviral defense</keyword>
<dbReference type="SUPFAM" id="SSF158568">
    <property type="entry name" value="AF1862-like"/>
    <property type="match status" value="1"/>
</dbReference>
<reference evidence="6" key="1">
    <citation type="journal article" date="2020" name="MBio">
        <title>'Candidatus Ethanoperedens,' a Thermophilic Genus of Archaea Mediating the Anaerobic Oxidation of Ethane.</title>
        <authorList>
            <person name="Hahn C.J."/>
            <person name="Laso-Perez R."/>
            <person name="Vulcano F."/>
            <person name="Vaziourakis K.M."/>
            <person name="Stokke R."/>
            <person name="Steen I.H."/>
            <person name="Teske A."/>
            <person name="Boetius A."/>
            <person name="Liebeke M."/>
            <person name="Amann R."/>
            <person name="Knittel K."/>
            <person name="Wegener G."/>
        </authorList>
    </citation>
    <scope>NUCLEOTIDE SEQUENCE</scope>
    <source>
        <strain evidence="6">GoM-Arc1-LC-WB58</strain>
    </source>
</reference>
<keyword evidence="3" id="KW-0963">Cytoplasm</keyword>
<dbReference type="InterPro" id="IPR023101">
    <property type="entry name" value="AF1862-like_dom_sf"/>
</dbReference>
<evidence type="ECO:0000313" key="6">
    <source>
        <dbReference type="EMBL" id="NMG83442.1"/>
    </source>
</evidence>
<organism evidence="6 7">
    <name type="scientific">Candidatus Ethanoperedens thermophilum</name>
    <dbReference type="NCBI Taxonomy" id="2766897"/>
    <lineage>
        <taxon>Archaea</taxon>
        <taxon>Methanobacteriati</taxon>
        <taxon>Methanobacteriota</taxon>
        <taxon>Stenosarchaea group</taxon>
        <taxon>Methanomicrobia</taxon>
        <taxon>Methanosarcinales</taxon>
        <taxon>Methanosarcinales incertae sedis</taxon>
        <taxon>GOM Arc I cluster</taxon>
        <taxon>Candidatus Ethanoperedens</taxon>
    </lineage>
</organism>
<evidence type="ECO:0000256" key="5">
    <source>
        <dbReference type="ARBA" id="ARBA00030001"/>
    </source>
</evidence>
<comment type="subcellular location">
    <subcellularLocation>
        <location evidence="1">Cytoplasm</location>
    </subcellularLocation>
</comment>
<dbReference type="Proteomes" id="UP000606580">
    <property type="component" value="Unassembled WGS sequence"/>
</dbReference>
<comment type="caution">
    <text evidence="6">The sequence shown here is derived from an EMBL/GenBank/DDBJ whole genome shotgun (WGS) entry which is preliminary data.</text>
</comment>
<dbReference type="Pfam" id="PF09701">
    <property type="entry name" value="Cas_Cmr5"/>
    <property type="match status" value="1"/>
</dbReference>
<sequence length="133" mass="15194">MIDRNLDHDRALYAYKCVEEIKEIGDKTEKKYKSAVRSSGALIQKSGLMQTLAFYLSKKSDDEGSLTHYEQLAGHILYWKHICGKTEGSLIDAYKNLLDCPDADEQIIYTTQEAKALILWLKRFAEAMLKGED</sequence>
<dbReference type="GO" id="GO:0005737">
    <property type="term" value="C:cytoplasm"/>
    <property type="evidence" value="ECO:0007669"/>
    <property type="project" value="UniProtKB-SubCell"/>
</dbReference>
<name>A0A848DBC7_9EURY</name>
<gene>
    <name evidence="6" type="primary">cmr5</name>
    <name evidence="6" type="ORF">GIS02_04465</name>
</gene>
<dbReference type="InterPro" id="IPR010160">
    <property type="entry name" value="CRISPR-assoc_prot_Cmr5"/>
</dbReference>
<protein>
    <recommendedName>
        <fullName evidence="5">CRISPR type III-B/RAMP module-associated protein Cmr5</fullName>
    </recommendedName>
</protein>
<accession>A0A848DBC7</accession>
<evidence type="ECO:0000256" key="2">
    <source>
        <dbReference type="ARBA" id="ARBA00006161"/>
    </source>
</evidence>
<comment type="similarity">
    <text evidence="2">Belongs to the CRISPR system Cmr5 family.</text>
</comment>
<dbReference type="NCBIfam" id="TIGR01881">
    <property type="entry name" value="cas_Cmr5"/>
    <property type="match status" value="1"/>
</dbReference>
<evidence type="ECO:0000256" key="1">
    <source>
        <dbReference type="ARBA" id="ARBA00004496"/>
    </source>
</evidence>
<dbReference type="Gene3D" id="1.10.520.30">
    <property type="entry name" value="AF1862-like domain"/>
    <property type="match status" value="1"/>
</dbReference>
<evidence type="ECO:0000256" key="4">
    <source>
        <dbReference type="ARBA" id="ARBA00023118"/>
    </source>
</evidence>
<proteinExistence type="inferred from homology"/>